<sequence length="431" mass="46396">MSAHAFPPSPNLALDELVNHRRRAGQPLIHLGFGESQLPVPDFLADRLHAGAARNRYGQIGGEIDCREAAAGYFTRRGLRTHADQVVMAPGSKPVLLALMAALPGAVVLPRPCWVTYEPQARLFAREVVGVPVPPQCGGVPDPDRLVPALRAARRAGLRPRSIVLTLPDNPTGTHAPAAVVRRLAEIADDWDLLVISDEIYRDIVHPPGDAITSPAEFIPDRTVVTSGLSKSLALGGWRIGFARFPDTVDGLALQSRVIGLASEIWSSLAGPMQEVARYALSEPPELRRHLAASTRLHGAVAGAVHEVMTGAGASSRPPTGGFYVYPDFAPIRGRLAKMGIRDSATLERHLLDRVGVAVLGGHHFGDDPSALRFRAATSMLYGESDEERWLALESTDPVALPHIERLLDTLSDAFHTLTGYSTRSPVVALR</sequence>
<reference evidence="8 9" key="1">
    <citation type="submission" date="2020-08" db="EMBL/GenBank/DDBJ databases">
        <title>Genomic Encyclopedia of Type Strains, Phase IV (KMG-IV): sequencing the most valuable type-strain genomes for metagenomic binning, comparative biology and taxonomic classification.</title>
        <authorList>
            <person name="Goeker M."/>
        </authorList>
    </citation>
    <scope>NUCLEOTIDE SEQUENCE [LARGE SCALE GENOMIC DNA]</scope>
    <source>
        <strain evidence="8 9">DSM 45385</strain>
    </source>
</reference>
<dbReference type="Pfam" id="PF00155">
    <property type="entry name" value="Aminotran_1_2"/>
    <property type="match status" value="1"/>
</dbReference>
<evidence type="ECO:0000313" key="8">
    <source>
        <dbReference type="EMBL" id="MBB5084851.1"/>
    </source>
</evidence>
<dbReference type="Gene3D" id="3.90.1150.10">
    <property type="entry name" value="Aspartate Aminotransferase, domain 1"/>
    <property type="match status" value="1"/>
</dbReference>
<keyword evidence="5" id="KW-0663">Pyridoxal phosphate</keyword>
<dbReference type="AlphaFoldDB" id="A0A7W8EMM5"/>
<name>A0A7W8EMM5_9ACTN</name>
<dbReference type="PANTHER" id="PTHR46383:SF1">
    <property type="entry name" value="ASPARTATE AMINOTRANSFERASE"/>
    <property type="match status" value="1"/>
</dbReference>
<dbReference type="GO" id="GO:0030170">
    <property type="term" value="F:pyridoxal phosphate binding"/>
    <property type="evidence" value="ECO:0007669"/>
    <property type="project" value="InterPro"/>
</dbReference>
<evidence type="ECO:0000256" key="2">
    <source>
        <dbReference type="ARBA" id="ARBA00007441"/>
    </source>
</evidence>
<dbReference type="CDD" id="cd00609">
    <property type="entry name" value="AAT_like"/>
    <property type="match status" value="1"/>
</dbReference>
<evidence type="ECO:0000256" key="5">
    <source>
        <dbReference type="ARBA" id="ARBA00022898"/>
    </source>
</evidence>
<protein>
    <recommendedName>
        <fullName evidence="6">Aminotransferase</fullName>
        <ecNumber evidence="6">2.6.1.-</ecNumber>
    </recommendedName>
</protein>
<comment type="cofactor">
    <cofactor evidence="1 6">
        <name>pyridoxal 5'-phosphate</name>
        <dbReference type="ChEBI" id="CHEBI:597326"/>
    </cofactor>
</comment>
<dbReference type="InterPro" id="IPR050596">
    <property type="entry name" value="AspAT/PAT-like"/>
</dbReference>
<evidence type="ECO:0000256" key="1">
    <source>
        <dbReference type="ARBA" id="ARBA00001933"/>
    </source>
</evidence>
<dbReference type="GO" id="GO:0006520">
    <property type="term" value="P:amino acid metabolic process"/>
    <property type="evidence" value="ECO:0007669"/>
    <property type="project" value="InterPro"/>
</dbReference>
<evidence type="ECO:0000259" key="7">
    <source>
        <dbReference type="Pfam" id="PF00155"/>
    </source>
</evidence>
<dbReference type="EC" id="2.6.1.-" evidence="6"/>
<dbReference type="InterPro" id="IPR015422">
    <property type="entry name" value="PyrdxlP-dep_Trfase_small"/>
</dbReference>
<comment type="similarity">
    <text evidence="2 6">Belongs to the class-I pyridoxal-phosphate-dependent aminotransferase family.</text>
</comment>
<dbReference type="InterPro" id="IPR015424">
    <property type="entry name" value="PyrdxlP-dep_Trfase"/>
</dbReference>
<evidence type="ECO:0000256" key="4">
    <source>
        <dbReference type="ARBA" id="ARBA00022679"/>
    </source>
</evidence>
<proteinExistence type="inferred from homology"/>
<evidence type="ECO:0000313" key="9">
    <source>
        <dbReference type="Proteomes" id="UP000568380"/>
    </source>
</evidence>
<keyword evidence="3 6" id="KW-0032">Aminotransferase</keyword>
<dbReference type="SUPFAM" id="SSF53383">
    <property type="entry name" value="PLP-dependent transferases"/>
    <property type="match status" value="1"/>
</dbReference>
<keyword evidence="9" id="KW-1185">Reference proteome</keyword>
<accession>A0A7W8EMM5</accession>
<dbReference type="PROSITE" id="PS00105">
    <property type="entry name" value="AA_TRANSFER_CLASS_1"/>
    <property type="match status" value="1"/>
</dbReference>
<gene>
    <name evidence="8" type="ORF">HNR40_010362</name>
</gene>
<dbReference type="Gene3D" id="3.40.640.10">
    <property type="entry name" value="Type I PLP-dependent aspartate aminotransferase-like (Major domain)"/>
    <property type="match status" value="1"/>
</dbReference>
<dbReference type="InterPro" id="IPR004839">
    <property type="entry name" value="Aminotransferase_I/II_large"/>
</dbReference>
<feature type="domain" description="Aminotransferase class I/classII large" evidence="7">
    <location>
        <begin position="46"/>
        <end position="377"/>
    </location>
</feature>
<evidence type="ECO:0000256" key="3">
    <source>
        <dbReference type="ARBA" id="ARBA00022576"/>
    </source>
</evidence>
<dbReference type="PANTHER" id="PTHR46383">
    <property type="entry name" value="ASPARTATE AMINOTRANSFERASE"/>
    <property type="match status" value="1"/>
</dbReference>
<evidence type="ECO:0000256" key="6">
    <source>
        <dbReference type="RuleBase" id="RU000481"/>
    </source>
</evidence>
<dbReference type="Proteomes" id="UP000568380">
    <property type="component" value="Unassembled WGS sequence"/>
</dbReference>
<organism evidence="8 9">
    <name type="scientific">Nonomuraea endophytica</name>
    <dbReference type="NCBI Taxonomy" id="714136"/>
    <lineage>
        <taxon>Bacteria</taxon>
        <taxon>Bacillati</taxon>
        <taxon>Actinomycetota</taxon>
        <taxon>Actinomycetes</taxon>
        <taxon>Streptosporangiales</taxon>
        <taxon>Streptosporangiaceae</taxon>
        <taxon>Nonomuraea</taxon>
    </lineage>
</organism>
<keyword evidence="4 6" id="KW-0808">Transferase</keyword>
<dbReference type="InterPro" id="IPR015421">
    <property type="entry name" value="PyrdxlP-dep_Trfase_major"/>
</dbReference>
<comment type="caution">
    <text evidence="8">The sequence shown here is derived from an EMBL/GenBank/DDBJ whole genome shotgun (WGS) entry which is preliminary data.</text>
</comment>
<dbReference type="InterPro" id="IPR004838">
    <property type="entry name" value="NHTrfase_class1_PyrdxlP-BS"/>
</dbReference>
<dbReference type="RefSeq" id="WP_184975557.1">
    <property type="nucleotide sequence ID" value="NZ_JACHIN010000027.1"/>
</dbReference>
<dbReference type="GO" id="GO:0008483">
    <property type="term" value="F:transaminase activity"/>
    <property type="evidence" value="ECO:0007669"/>
    <property type="project" value="UniProtKB-KW"/>
</dbReference>
<dbReference type="EMBL" id="JACHIN010000027">
    <property type="protein sequence ID" value="MBB5084851.1"/>
    <property type="molecule type" value="Genomic_DNA"/>
</dbReference>